<keyword evidence="1 3" id="KW-0378">Hydrolase</keyword>
<dbReference type="GO" id="GO:0004081">
    <property type="term" value="F:bis(5'-nucleosyl)-tetraphosphatase (asymmetrical) activity"/>
    <property type="evidence" value="ECO:0007669"/>
    <property type="project" value="TreeGrafter"/>
</dbReference>
<dbReference type="PROSITE" id="PS00893">
    <property type="entry name" value="NUDIX_BOX"/>
    <property type="match status" value="1"/>
</dbReference>
<dbReference type="Proteomes" id="UP000256485">
    <property type="component" value="Unassembled WGS sequence"/>
</dbReference>
<protein>
    <submittedName>
        <fullName evidence="3">Putative NUDIX family NTP pyrophosphohydrolase</fullName>
    </submittedName>
</protein>
<name>A0A3D9V5J7_THECX</name>
<feature type="domain" description="Nudix hydrolase" evidence="2">
    <location>
        <begin position="18"/>
        <end position="167"/>
    </location>
</feature>
<reference evidence="3 4" key="1">
    <citation type="submission" date="2018-08" db="EMBL/GenBank/DDBJ databases">
        <title>Sequencing the genomes of 1000 actinobacteria strains.</title>
        <authorList>
            <person name="Klenk H.-P."/>
        </authorList>
    </citation>
    <scope>NUCLEOTIDE SEQUENCE [LARGE SCALE GENOMIC DNA]</scope>
    <source>
        <strain evidence="3 4">DSM 22891</strain>
    </source>
</reference>
<evidence type="ECO:0000313" key="3">
    <source>
        <dbReference type="EMBL" id="REF36739.1"/>
    </source>
</evidence>
<sequence>MQTVPVTAKRSPGTSRAPARRSAGILLFRRTAADAEVLLGHMGGPFWARRDAGAWSIPKGLTEPGEDLVTAARREFTEELGLPVPPGELIDLGTVKQSAGKIVTVWALEGDLDPVEVNPGTFTMEWPPRSGRLQEFPEIDRAAWFDLATAYQKVVGYQRPFLDRLRDHLRGTAEPST</sequence>
<dbReference type="CDD" id="cd04662">
    <property type="entry name" value="NUDIX_Hydrolase"/>
    <property type="match status" value="1"/>
</dbReference>
<dbReference type="SUPFAM" id="SSF55811">
    <property type="entry name" value="Nudix"/>
    <property type="match status" value="1"/>
</dbReference>
<dbReference type="InterPro" id="IPR015797">
    <property type="entry name" value="NUDIX_hydrolase-like_dom_sf"/>
</dbReference>
<dbReference type="AlphaFoldDB" id="A0A3D9V5J7"/>
<dbReference type="GO" id="GO:0006167">
    <property type="term" value="P:AMP biosynthetic process"/>
    <property type="evidence" value="ECO:0007669"/>
    <property type="project" value="TreeGrafter"/>
</dbReference>
<keyword evidence="4" id="KW-1185">Reference proteome</keyword>
<dbReference type="InterPro" id="IPR000086">
    <property type="entry name" value="NUDIX_hydrolase_dom"/>
</dbReference>
<dbReference type="InterPro" id="IPR051325">
    <property type="entry name" value="Nudix_hydrolase_domain"/>
</dbReference>
<dbReference type="PANTHER" id="PTHR21340:SF7">
    <property type="entry name" value="NUDIX HYDROLASE DOMAIN-CONTAINING PROTEIN"/>
    <property type="match status" value="1"/>
</dbReference>
<dbReference type="Pfam" id="PF00293">
    <property type="entry name" value="NUDIX"/>
    <property type="match status" value="1"/>
</dbReference>
<evidence type="ECO:0000256" key="1">
    <source>
        <dbReference type="ARBA" id="ARBA00022801"/>
    </source>
</evidence>
<accession>A0A3D9V5J7</accession>
<dbReference type="PANTHER" id="PTHR21340">
    <property type="entry name" value="DIADENOSINE 5,5-P1,P4-TETRAPHOSPHATE PYROPHOSPHOHYDROLASE MUTT"/>
    <property type="match status" value="1"/>
</dbReference>
<evidence type="ECO:0000313" key="4">
    <source>
        <dbReference type="Proteomes" id="UP000256485"/>
    </source>
</evidence>
<evidence type="ECO:0000259" key="2">
    <source>
        <dbReference type="PROSITE" id="PS51462"/>
    </source>
</evidence>
<dbReference type="GO" id="GO:0006754">
    <property type="term" value="P:ATP biosynthetic process"/>
    <property type="evidence" value="ECO:0007669"/>
    <property type="project" value="TreeGrafter"/>
</dbReference>
<gene>
    <name evidence="3" type="ORF">DFJ64_2165</name>
</gene>
<proteinExistence type="predicted"/>
<dbReference type="EMBL" id="QTUC01000001">
    <property type="protein sequence ID" value="REF36739.1"/>
    <property type="molecule type" value="Genomic_DNA"/>
</dbReference>
<dbReference type="InterPro" id="IPR020084">
    <property type="entry name" value="NUDIX_hydrolase_CS"/>
</dbReference>
<dbReference type="Gene3D" id="3.90.79.10">
    <property type="entry name" value="Nucleoside Triphosphate Pyrophosphohydrolase"/>
    <property type="match status" value="1"/>
</dbReference>
<organism evidence="3 4">
    <name type="scientific">Thermasporomyces composti</name>
    <dbReference type="NCBI Taxonomy" id="696763"/>
    <lineage>
        <taxon>Bacteria</taxon>
        <taxon>Bacillati</taxon>
        <taxon>Actinomycetota</taxon>
        <taxon>Actinomycetes</taxon>
        <taxon>Propionibacteriales</taxon>
        <taxon>Nocardioidaceae</taxon>
        <taxon>Thermasporomyces</taxon>
    </lineage>
</organism>
<comment type="caution">
    <text evidence="3">The sequence shown here is derived from an EMBL/GenBank/DDBJ whole genome shotgun (WGS) entry which is preliminary data.</text>
</comment>
<dbReference type="PROSITE" id="PS51462">
    <property type="entry name" value="NUDIX"/>
    <property type="match status" value="1"/>
</dbReference>